<proteinExistence type="predicted"/>
<sequence>MLRLSIIAAACIAILPGCGIPPVDTSTVSRMPANAQSFAVAQRAARACSHASSPTTVSQAMRRAGFAVSQERVTVRGGRQVTRFRITSPDDAVRILYFPGSCYVGLEGMTPAQSSQLASIWVEAHQLLSNAEFGDGLSSHVSGAWRRFFTEPPRFPDKAPYAHRIYVAAYKTWPSGPYDPQRSLAYDIGDFFPKTPGAAVRLNHAIECKPQVTTGPRSGVFLPCSGPTYRPR</sequence>
<protein>
    <submittedName>
        <fullName evidence="2">Uncharacterized protein</fullName>
    </submittedName>
</protein>
<organism evidence="2 3">
    <name type="scientific">Marivita hallyeonensis</name>
    <dbReference type="NCBI Taxonomy" id="996342"/>
    <lineage>
        <taxon>Bacteria</taxon>
        <taxon>Pseudomonadati</taxon>
        <taxon>Pseudomonadota</taxon>
        <taxon>Alphaproteobacteria</taxon>
        <taxon>Rhodobacterales</taxon>
        <taxon>Roseobacteraceae</taxon>
        <taxon>Marivita</taxon>
    </lineage>
</organism>
<dbReference type="EMBL" id="FQXC01000005">
    <property type="protein sequence ID" value="SHH91458.1"/>
    <property type="molecule type" value="Genomic_DNA"/>
</dbReference>
<evidence type="ECO:0000313" key="3">
    <source>
        <dbReference type="Proteomes" id="UP000184221"/>
    </source>
</evidence>
<keyword evidence="3" id="KW-1185">Reference proteome</keyword>
<feature type="signal peptide" evidence="1">
    <location>
        <begin position="1"/>
        <end position="19"/>
    </location>
</feature>
<keyword evidence="1" id="KW-0732">Signal</keyword>
<dbReference type="Proteomes" id="UP000184221">
    <property type="component" value="Unassembled WGS sequence"/>
</dbReference>
<dbReference type="STRING" id="996342.SAMN05443551_3542"/>
<reference evidence="2 3" key="1">
    <citation type="submission" date="2016-11" db="EMBL/GenBank/DDBJ databases">
        <authorList>
            <person name="Jaros S."/>
            <person name="Januszkiewicz K."/>
            <person name="Wedrychowicz H."/>
        </authorList>
    </citation>
    <scope>NUCLEOTIDE SEQUENCE [LARGE SCALE GENOMIC DNA]</scope>
    <source>
        <strain evidence="2 3">DSM 29431</strain>
    </source>
</reference>
<evidence type="ECO:0000313" key="2">
    <source>
        <dbReference type="EMBL" id="SHH91458.1"/>
    </source>
</evidence>
<accession>A0A1M5WVJ3</accession>
<feature type="chain" id="PRO_5012409556" evidence="1">
    <location>
        <begin position="20"/>
        <end position="232"/>
    </location>
</feature>
<evidence type="ECO:0000256" key="1">
    <source>
        <dbReference type="SAM" id="SignalP"/>
    </source>
</evidence>
<dbReference type="AlphaFoldDB" id="A0A1M5WVJ3"/>
<gene>
    <name evidence="2" type="ORF">SAMN05443551_3542</name>
</gene>
<name>A0A1M5WVJ3_9RHOB</name>